<name>A0A7X0DQ08_9SPIR</name>
<dbReference type="Proteomes" id="UP000536100">
    <property type="component" value="Unassembled WGS sequence"/>
</dbReference>
<reference evidence="1 2" key="1">
    <citation type="submission" date="2020-08" db="EMBL/GenBank/DDBJ databases">
        <title>Genomic Encyclopedia of Type Strains, Phase IV (KMG-IV): sequencing the most valuable type-strain genomes for metagenomic binning, comparative biology and taxonomic classification.</title>
        <authorList>
            <person name="Goeker M."/>
        </authorList>
    </citation>
    <scope>NUCLEOTIDE SEQUENCE [LARGE SCALE GENOMIC DNA]</scope>
    <source>
        <strain evidence="1 2">DSM 17989</strain>
    </source>
</reference>
<proteinExistence type="predicted"/>
<gene>
    <name evidence="1" type="ORF">HNP67_001216</name>
</gene>
<protein>
    <submittedName>
        <fullName evidence="1">Uncharacterized protein</fullName>
    </submittedName>
</protein>
<dbReference type="AlphaFoldDB" id="A0A7X0DQ08"/>
<comment type="caution">
    <text evidence="1">The sequence shown here is derived from an EMBL/GenBank/DDBJ whole genome shotgun (WGS) entry which is preliminary data.</text>
</comment>
<sequence length="52" mass="6065">MHVSLEFGFIRKFNKYSSVELANTVKNVNYKKVFLARNSTLHIKISKANQHI</sequence>
<organism evidence="1 2">
    <name type="scientific">Borreliella californiensis</name>
    <dbReference type="NCBI Taxonomy" id="373543"/>
    <lineage>
        <taxon>Bacteria</taxon>
        <taxon>Pseudomonadati</taxon>
        <taxon>Spirochaetota</taxon>
        <taxon>Spirochaetia</taxon>
        <taxon>Spirochaetales</taxon>
        <taxon>Borreliaceae</taxon>
        <taxon>Borreliella</taxon>
    </lineage>
</organism>
<evidence type="ECO:0000313" key="1">
    <source>
        <dbReference type="EMBL" id="MBB6213721.1"/>
    </source>
</evidence>
<dbReference type="EMBL" id="JACHFB010000007">
    <property type="protein sequence ID" value="MBB6213721.1"/>
    <property type="molecule type" value="Genomic_DNA"/>
</dbReference>
<evidence type="ECO:0000313" key="2">
    <source>
        <dbReference type="Proteomes" id="UP000536100"/>
    </source>
</evidence>
<accession>A0A7X0DQ08</accession>